<dbReference type="EMBL" id="WWCX01000072">
    <property type="protein sequence ID" value="MYM97412.1"/>
    <property type="molecule type" value="Genomic_DNA"/>
</dbReference>
<dbReference type="AlphaFoldDB" id="A0A845GVR0"/>
<dbReference type="NCBIfam" id="NF042415">
    <property type="entry name" value="STY0301_fam"/>
    <property type="match status" value="1"/>
</dbReference>
<name>A0A845GVR0_9BURK</name>
<comment type="caution">
    <text evidence="1">The sequence shown here is derived from an EMBL/GenBank/DDBJ whole genome shotgun (WGS) entry which is preliminary data.</text>
</comment>
<protein>
    <submittedName>
        <fullName evidence="1">Uncharacterized protein</fullName>
    </submittedName>
</protein>
<evidence type="ECO:0000313" key="1">
    <source>
        <dbReference type="EMBL" id="MYM97412.1"/>
    </source>
</evidence>
<sequence>MRALIAVIAVWCSGGLAAEHKIECPKEIKRDTIQITRAPTGWTPFYLYEYEPGLPLNGAGLMWGPPSSIAMAKPNWSGKVAGKDTVKWTELGGKEAGEKWLACYYGDHGQNDAILSKQLDANVTECTVTYPKARGGDLEVTCK</sequence>
<evidence type="ECO:0000313" key="2">
    <source>
        <dbReference type="Proteomes" id="UP000447355"/>
    </source>
</evidence>
<organism evidence="1 2">
    <name type="scientific">Duganella vulcania</name>
    <dbReference type="NCBI Taxonomy" id="2692166"/>
    <lineage>
        <taxon>Bacteria</taxon>
        <taxon>Pseudomonadati</taxon>
        <taxon>Pseudomonadota</taxon>
        <taxon>Betaproteobacteria</taxon>
        <taxon>Burkholderiales</taxon>
        <taxon>Oxalobacteraceae</taxon>
        <taxon>Telluria group</taxon>
        <taxon>Duganella</taxon>
    </lineage>
</organism>
<dbReference type="InterPro" id="IPR049973">
    <property type="entry name" value="STY0301-like"/>
</dbReference>
<gene>
    <name evidence="1" type="ORF">GTP90_26530</name>
</gene>
<proteinExistence type="predicted"/>
<dbReference type="RefSeq" id="WP_161086317.1">
    <property type="nucleotide sequence ID" value="NZ_WWCX01000072.1"/>
</dbReference>
<dbReference type="Proteomes" id="UP000447355">
    <property type="component" value="Unassembled WGS sequence"/>
</dbReference>
<accession>A0A845GVR0</accession>
<reference evidence="1" key="1">
    <citation type="submission" date="2019-12" db="EMBL/GenBank/DDBJ databases">
        <title>Novel species isolated from a subtropical stream in China.</title>
        <authorList>
            <person name="Lu H."/>
        </authorList>
    </citation>
    <scope>NUCLEOTIDE SEQUENCE [LARGE SCALE GENOMIC DNA]</scope>
    <source>
        <strain evidence="1">FT81W</strain>
    </source>
</reference>